<dbReference type="InterPro" id="IPR043129">
    <property type="entry name" value="ATPase_NBD"/>
</dbReference>
<reference evidence="2" key="1">
    <citation type="journal article" date="2020" name="mSystems">
        <title>Genome- and Community-Level Interaction Insights into Carbon Utilization and Element Cycling Functions of Hydrothermarchaeota in Hydrothermal Sediment.</title>
        <authorList>
            <person name="Zhou Z."/>
            <person name="Liu Y."/>
            <person name="Xu W."/>
            <person name="Pan J."/>
            <person name="Luo Z.H."/>
            <person name="Li M."/>
        </authorList>
    </citation>
    <scope>NUCLEOTIDE SEQUENCE</scope>
    <source>
        <strain evidence="2">SpSt-997</strain>
    </source>
</reference>
<dbReference type="GO" id="GO:0002949">
    <property type="term" value="P:tRNA threonylcarbamoyladenosine modification"/>
    <property type="evidence" value="ECO:0007669"/>
    <property type="project" value="InterPro"/>
</dbReference>
<dbReference type="AlphaFoldDB" id="A0A8J4M612"/>
<organism evidence="2">
    <name type="scientific">Acidicaldus sp</name>
    <dbReference type="NCBI Taxonomy" id="1872105"/>
    <lineage>
        <taxon>Bacteria</taxon>
        <taxon>Pseudomonadati</taxon>
        <taxon>Pseudomonadota</taxon>
        <taxon>Alphaproteobacteria</taxon>
        <taxon>Acetobacterales</taxon>
        <taxon>Acetobacteraceae</taxon>
        <taxon>Acidicaldus</taxon>
    </lineage>
</organism>
<dbReference type="EMBL" id="DTQM01000176">
    <property type="protein sequence ID" value="HGC43297.1"/>
    <property type="molecule type" value="Genomic_DNA"/>
</dbReference>
<dbReference type="SUPFAM" id="SSF53067">
    <property type="entry name" value="Actin-like ATPase domain"/>
    <property type="match status" value="1"/>
</dbReference>
<sequence>MRILGLDAALGACSAVLAEDDTVLAAESVVAARGHAALLPPLAAAVLGAAEGRLDLVAVTIGPGGFTGIRAALALAHGIALGRGAEICGVTLREALAEALPAAQGAALWVAIAQPGACVFLERADESGGFSLAALPETGGPVVLAGDAARAVMERLVARGDEARLATERLPSARLAALAAWRRWRAGLLPPPALPFYAAAPATRLGPAPRPPPARA</sequence>
<protein>
    <submittedName>
        <fullName evidence="2">tRNA (Adenosine(37)-N6)-threonylcarbamoyltransferase complex dimerization subunit type 1 TsaB</fullName>
    </submittedName>
</protein>
<feature type="domain" description="Gcp-like" evidence="1">
    <location>
        <begin position="30"/>
        <end position="100"/>
    </location>
</feature>
<dbReference type="Pfam" id="PF00814">
    <property type="entry name" value="TsaD"/>
    <property type="match status" value="1"/>
</dbReference>
<name>A0A8J4M612_9PROT</name>
<evidence type="ECO:0000313" key="2">
    <source>
        <dbReference type="EMBL" id="HGC43297.1"/>
    </source>
</evidence>
<comment type="caution">
    <text evidence="2">The sequence shown here is derived from an EMBL/GenBank/DDBJ whole genome shotgun (WGS) entry which is preliminary data.</text>
</comment>
<gene>
    <name evidence="2" type="primary">tsaB</name>
    <name evidence="2" type="ORF">ENY07_08790</name>
</gene>
<dbReference type="InterPro" id="IPR022496">
    <property type="entry name" value="T6A_TsaB"/>
</dbReference>
<evidence type="ECO:0000259" key="1">
    <source>
        <dbReference type="Pfam" id="PF00814"/>
    </source>
</evidence>
<dbReference type="InterPro" id="IPR000905">
    <property type="entry name" value="Gcp-like_dom"/>
</dbReference>
<dbReference type="Gene3D" id="3.30.420.40">
    <property type="match status" value="1"/>
</dbReference>
<proteinExistence type="predicted"/>
<accession>A0A8J4M612</accession>
<dbReference type="NCBIfam" id="TIGR03725">
    <property type="entry name" value="T6A_YeaZ"/>
    <property type="match status" value="1"/>
</dbReference>